<dbReference type="AlphaFoldDB" id="A0AA45C6H9"/>
<accession>A0AA45C6H9</accession>
<evidence type="ECO:0000313" key="1">
    <source>
        <dbReference type="EMBL" id="PWJ92057.1"/>
    </source>
</evidence>
<reference evidence="1 2" key="1">
    <citation type="submission" date="2018-05" db="EMBL/GenBank/DDBJ databases">
        <title>Genomic Encyclopedia of Type Strains, Phase IV (KMG-IV): sequencing the most valuable type-strain genomes for metagenomic binning, comparative biology and taxonomic classification.</title>
        <authorList>
            <person name="Goeker M."/>
        </authorList>
    </citation>
    <scope>NUCLEOTIDE SEQUENCE [LARGE SCALE GENOMIC DNA]</scope>
    <source>
        <strain evidence="1 2">DSM 24906</strain>
    </source>
</reference>
<proteinExistence type="predicted"/>
<dbReference type="Proteomes" id="UP000245921">
    <property type="component" value="Unassembled WGS sequence"/>
</dbReference>
<sequence length="195" mass="23142">MTMKIKIKMIISIILISLIVLISKIEIPEININKSFRGINFQVKEDYSKEEILFILNEIYNSDFKINFLSIKREENMFSLSNNFSFDYKVAKPSFDYNVYNKFEENIFKDFDLLDENTFGLENIWKIRDELEIYDQNIRFAGMIVENGFKFGYFYYIDDLIKIKVGDIFGQVEVIGIFKDGILLKNINNTYMVII</sequence>
<gene>
    <name evidence="1" type="ORF">C7380_11050</name>
</gene>
<protein>
    <submittedName>
        <fullName evidence="1">Uncharacterized protein</fullName>
    </submittedName>
</protein>
<comment type="caution">
    <text evidence="1">The sequence shown here is derived from an EMBL/GenBank/DDBJ whole genome shotgun (WGS) entry which is preliminary data.</text>
</comment>
<evidence type="ECO:0000313" key="2">
    <source>
        <dbReference type="Proteomes" id="UP000245921"/>
    </source>
</evidence>
<keyword evidence="2" id="KW-1185">Reference proteome</keyword>
<dbReference type="EMBL" id="QGGI01000010">
    <property type="protein sequence ID" value="PWJ92057.1"/>
    <property type="molecule type" value="Genomic_DNA"/>
</dbReference>
<organism evidence="1 2">
    <name type="scientific">Oceanotoga teriensis</name>
    <dbReference type="NCBI Taxonomy" id="515440"/>
    <lineage>
        <taxon>Bacteria</taxon>
        <taxon>Thermotogati</taxon>
        <taxon>Thermotogota</taxon>
        <taxon>Thermotogae</taxon>
        <taxon>Petrotogales</taxon>
        <taxon>Petrotogaceae</taxon>
        <taxon>Oceanotoga</taxon>
    </lineage>
</organism>
<name>A0AA45C6H9_9BACT</name>